<proteinExistence type="predicted"/>
<name>A0A371FQY8_MUCPR</name>
<feature type="non-terminal residue" evidence="3">
    <location>
        <position position="1"/>
    </location>
</feature>
<dbReference type="EMBL" id="QJKJ01008143">
    <property type="protein sequence ID" value="RDX80681.1"/>
    <property type="molecule type" value="Genomic_DNA"/>
</dbReference>
<accession>A0A371FQY8</accession>
<keyword evidence="1" id="KW-0812">Transmembrane</keyword>
<gene>
    <name evidence="3" type="ORF">CR513_38748</name>
</gene>
<protein>
    <recommendedName>
        <fullName evidence="2">GAG-pre-integrase domain-containing protein</fullName>
    </recommendedName>
</protein>
<evidence type="ECO:0000313" key="3">
    <source>
        <dbReference type="EMBL" id="RDX80681.1"/>
    </source>
</evidence>
<organism evidence="3 4">
    <name type="scientific">Mucuna pruriens</name>
    <name type="common">Velvet bean</name>
    <name type="synonym">Dolichos pruriens</name>
    <dbReference type="NCBI Taxonomy" id="157652"/>
    <lineage>
        <taxon>Eukaryota</taxon>
        <taxon>Viridiplantae</taxon>
        <taxon>Streptophyta</taxon>
        <taxon>Embryophyta</taxon>
        <taxon>Tracheophyta</taxon>
        <taxon>Spermatophyta</taxon>
        <taxon>Magnoliopsida</taxon>
        <taxon>eudicotyledons</taxon>
        <taxon>Gunneridae</taxon>
        <taxon>Pentapetalae</taxon>
        <taxon>rosids</taxon>
        <taxon>fabids</taxon>
        <taxon>Fabales</taxon>
        <taxon>Fabaceae</taxon>
        <taxon>Papilionoideae</taxon>
        <taxon>50 kb inversion clade</taxon>
        <taxon>NPAAA clade</taxon>
        <taxon>indigoferoid/millettioid clade</taxon>
        <taxon>Phaseoleae</taxon>
        <taxon>Mucuna</taxon>
    </lineage>
</organism>
<dbReference type="Pfam" id="PF13976">
    <property type="entry name" value="gag_pre-integrs"/>
    <property type="match status" value="1"/>
</dbReference>
<dbReference type="InterPro" id="IPR025724">
    <property type="entry name" value="GAG-pre-integrase_dom"/>
</dbReference>
<evidence type="ECO:0000259" key="2">
    <source>
        <dbReference type="Pfam" id="PF13976"/>
    </source>
</evidence>
<keyword evidence="1" id="KW-1133">Transmembrane helix</keyword>
<reference evidence="3" key="1">
    <citation type="submission" date="2018-05" db="EMBL/GenBank/DDBJ databases">
        <title>Draft genome of Mucuna pruriens seed.</title>
        <authorList>
            <person name="Nnadi N.E."/>
            <person name="Vos R."/>
            <person name="Hasami M.H."/>
            <person name="Devisetty U.K."/>
            <person name="Aguiy J.C."/>
        </authorList>
    </citation>
    <scope>NUCLEOTIDE SEQUENCE [LARGE SCALE GENOMIC DNA]</scope>
    <source>
        <strain evidence="3">JCA_2017</strain>
    </source>
</reference>
<feature type="transmembrane region" description="Helical" evidence="1">
    <location>
        <begin position="64"/>
        <end position="83"/>
    </location>
</feature>
<evidence type="ECO:0000313" key="4">
    <source>
        <dbReference type="Proteomes" id="UP000257109"/>
    </source>
</evidence>
<keyword evidence="4" id="KW-1185">Reference proteome</keyword>
<keyword evidence="1" id="KW-0472">Membrane</keyword>
<sequence length="170" mass="19963">MFLLQAIWTPCFKLFKKNCNYCKKDGHIITKYPTRPLSFPNPTPIQQNVPTTIPTMTLEMVQQMIISAFSTLGFLVSCNLAIVDYQMWHKRLGHPNSNVLHDMLKSSFLGNKHISSLNVVHFDCILVSLEKVKFYCSQLIIRIRFTWVYFLHSKDEVFSTFKFFYAYFQT</sequence>
<evidence type="ECO:0000256" key="1">
    <source>
        <dbReference type="SAM" id="Phobius"/>
    </source>
</evidence>
<comment type="caution">
    <text evidence="3">The sequence shown here is derived from an EMBL/GenBank/DDBJ whole genome shotgun (WGS) entry which is preliminary data.</text>
</comment>
<dbReference type="AlphaFoldDB" id="A0A371FQY8"/>
<dbReference type="OrthoDB" id="1706811at2759"/>
<dbReference type="Proteomes" id="UP000257109">
    <property type="component" value="Unassembled WGS sequence"/>
</dbReference>
<feature type="domain" description="GAG-pre-integrase" evidence="2">
    <location>
        <begin position="81"/>
        <end position="118"/>
    </location>
</feature>